<name>A0A7J9C9Z1_GOSGO</name>
<organism evidence="2 3">
    <name type="scientific">Gossypium gossypioides</name>
    <name type="common">Mexican cotton</name>
    <name type="synonym">Selera gossypioides</name>
    <dbReference type="NCBI Taxonomy" id="34282"/>
    <lineage>
        <taxon>Eukaryota</taxon>
        <taxon>Viridiplantae</taxon>
        <taxon>Streptophyta</taxon>
        <taxon>Embryophyta</taxon>
        <taxon>Tracheophyta</taxon>
        <taxon>Spermatophyta</taxon>
        <taxon>Magnoliopsida</taxon>
        <taxon>eudicotyledons</taxon>
        <taxon>Gunneridae</taxon>
        <taxon>Pentapetalae</taxon>
        <taxon>rosids</taxon>
        <taxon>malvids</taxon>
        <taxon>Malvales</taxon>
        <taxon>Malvaceae</taxon>
        <taxon>Malvoideae</taxon>
        <taxon>Gossypium</taxon>
    </lineage>
</organism>
<dbReference type="AlphaFoldDB" id="A0A7J9C9Z1"/>
<evidence type="ECO:0000313" key="2">
    <source>
        <dbReference type="EMBL" id="MBA0745269.1"/>
    </source>
</evidence>
<keyword evidence="3" id="KW-1185">Reference proteome</keyword>
<evidence type="ECO:0000313" key="3">
    <source>
        <dbReference type="Proteomes" id="UP000593579"/>
    </source>
</evidence>
<dbReference type="PANTHER" id="PTHR36040">
    <property type="entry name" value="OS04G0188500 PROTEIN"/>
    <property type="match status" value="1"/>
</dbReference>
<comment type="caution">
    <text evidence="2">The sequence shown here is derived from an EMBL/GenBank/DDBJ whole genome shotgun (WGS) entry which is preliminary data.</text>
</comment>
<evidence type="ECO:0000256" key="1">
    <source>
        <dbReference type="SAM" id="SignalP"/>
    </source>
</evidence>
<proteinExistence type="predicted"/>
<dbReference type="Proteomes" id="UP000593579">
    <property type="component" value="Unassembled WGS sequence"/>
</dbReference>
<sequence>MARMKLMALALVILMMGNCCLAINRKVIKVEGDGLKHEQISVHGRQLLDDSGSDRASYPSSSINNHHFRPRQDFPGGGTGDGSEFAKYCMHAWLAALHCNLHEMTKFTLTTKRGSEKEGFARAAFMLGPHNFDDLPYVIG</sequence>
<dbReference type="PANTHER" id="PTHR36040:SF5">
    <property type="entry name" value="TRANSMEMBRANE PROTEIN"/>
    <property type="match status" value="1"/>
</dbReference>
<dbReference type="OrthoDB" id="1160759at2759"/>
<reference evidence="2 3" key="1">
    <citation type="journal article" date="2019" name="Genome Biol. Evol.">
        <title>Insights into the evolution of the New World diploid cottons (Gossypium, subgenus Houzingenia) based on genome sequencing.</title>
        <authorList>
            <person name="Grover C.E."/>
            <person name="Arick M.A. 2nd"/>
            <person name="Thrash A."/>
            <person name="Conover J.L."/>
            <person name="Sanders W.S."/>
            <person name="Peterson D.G."/>
            <person name="Frelichowski J.E."/>
            <person name="Scheffler J.A."/>
            <person name="Scheffler B.E."/>
            <person name="Wendel J.F."/>
        </authorList>
    </citation>
    <scope>NUCLEOTIDE SEQUENCE [LARGE SCALE GENOMIC DNA]</scope>
    <source>
        <strain evidence="2">5</strain>
        <tissue evidence="2">Leaf</tissue>
    </source>
</reference>
<keyword evidence="1" id="KW-0732">Signal</keyword>
<feature type="chain" id="PRO_5029905615" evidence="1">
    <location>
        <begin position="23"/>
        <end position="140"/>
    </location>
</feature>
<protein>
    <submittedName>
        <fullName evidence="2">Uncharacterized protein</fullName>
    </submittedName>
</protein>
<feature type="signal peptide" evidence="1">
    <location>
        <begin position="1"/>
        <end position="22"/>
    </location>
</feature>
<gene>
    <name evidence="2" type="ORF">Gogos_007849</name>
</gene>
<accession>A0A7J9C9Z1</accession>
<dbReference type="EMBL" id="JABEZY010000009">
    <property type="protein sequence ID" value="MBA0745269.1"/>
    <property type="molecule type" value="Genomic_DNA"/>
</dbReference>